<keyword evidence="4" id="KW-0808">Transferase</keyword>
<dbReference type="Proteomes" id="UP000050741">
    <property type="component" value="Unassembled WGS sequence"/>
</dbReference>
<dbReference type="AlphaFoldDB" id="A0A183C5M9"/>
<feature type="compositionally biased region" description="Low complexity" evidence="17">
    <location>
        <begin position="245"/>
        <end position="263"/>
    </location>
</feature>
<dbReference type="WBParaSite" id="GPLIN_000817400">
    <property type="protein sequence ID" value="GPLIN_000817400"/>
    <property type="gene ID" value="GPLIN_000817400"/>
</dbReference>
<dbReference type="GO" id="GO:0003676">
    <property type="term" value="F:nucleic acid binding"/>
    <property type="evidence" value="ECO:0007669"/>
    <property type="project" value="InterPro"/>
</dbReference>
<accession>A0A183C5M9</accession>
<dbReference type="GO" id="GO:0036009">
    <property type="term" value="F:protein-glutamine N-methyltransferase activity"/>
    <property type="evidence" value="ECO:0007669"/>
    <property type="project" value="UniProtKB-ARBA"/>
</dbReference>
<sequence length="328" mass="35457">MSTHLATPAYKIDHPSVYPPSEDTFLLLDALEAERGRIAALNPCLCVEVGCGSGVVSVFLQKLVEAKQEAHASTSDARNFHVQRQIVCTDVNAHALQCTRQTFQLNGLTSTQPLLVCCNLLGPLTGRLRNSVDILVMNPPYVLTEKPAQSEQELSYAGGPSGRALLDQLLPHIASILSPNGLFYLVALKENGVDELISTATRDRLAIEGAVVIERQCRNEHLFVLRFTRADARSPSAHSPQTGEATTTTAATTAPPMTITTAPSQPPAKVTIHLRPVGGAPQLEAQYRKLATNPNQSVAHISRVLRKWIGLGPTDSLFLMGLTEQFAE</sequence>
<reference evidence="18" key="1">
    <citation type="submission" date="2014-05" db="EMBL/GenBank/DDBJ databases">
        <title>The genome and life-stage specific transcriptomes of Globodera pallida elucidate key aspects of plant parasitism by a cyst nematode.</title>
        <authorList>
            <person name="Cotton J.A."/>
            <person name="Lilley C.J."/>
            <person name="Jones L.M."/>
            <person name="Kikuchi T."/>
            <person name="Reid A.J."/>
            <person name="Thorpe P."/>
            <person name="Tsai I.J."/>
            <person name="Beasley H."/>
            <person name="Blok V."/>
            <person name="Cock P.J.A."/>
            <person name="Van den Akker S.E."/>
            <person name="Holroyd N."/>
            <person name="Hunt M."/>
            <person name="Mantelin S."/>
            <person name="Naghra H."/>
            <person name="Pain A."/>
            <person name="Palomares-Rius J.E."/>
            <person name="Zarowiecki M."/>
            <person name="Berriman M."/>
            <person name="Jones J.T."/>
            <person name="Urwin P.E."/>
        </authorList>
    </citation>
    <scope>NUCLEOTIDE SEQUENCE [LARGE SCALE GENOMIC DNA]</scope>
    <source>
        <strain evidence="18">Lindley</strain>
    </source>
</reference>
<organism evidence="18 19">
    <name type="scientific">Globodera pallida</name>
    <name type="common">Potato cyst nematode worm</name>
    <name type="synonym">Heterodera pallida</name>
    <dbReference type="NCBI Taxonomy" id="36090"/>
    <lineage>
        <taxon>Eukaryota</taxon>
        <taxon>Metazoa</taxon>
        <taxon>Ecdysozoa</taxon>
        <taxon>Nematoda</taxon>
        <taxon>Chromadorea</taxon>
        <taxon>Rhabditida</taxon>
        <taxon>Tylenchina</taxon>
        <taxon>Tylenchomorpha</taxon>
        <taxon>Tylenchoidea</taxon>
        <taxon>Heteroderidae</taxon>
        <taxon>Heteroderinae</taxon>
        <taxon>Globodera</taxon>
    </lineage>
</organism>
<dbReference type="FunFam" id="3.40.50.150:FF:000077">
    <property type="entry name" value="HemK methyltransferase family member 2"/>
    <property type="match status" value="1"/>
</dbReference>
<dbReference type="InterPro" id="IPR002052">
    <property type="entry name" value="DNA_methylase_N6_adenine_CS"/>
</dbReference>
<dbReference type="GO" id="GO:0005634">
    <property type="term" value="C:nucleus"/>
    <property type="evidence" value="ECO:0007669"/>
    <property type="project" value="UniProtKB-SubCell"/>
</dbReference>
<evidence type="ECO:0000313" key="18">
    <source>
        <dbReference type="Proteomes" id="UP000050741"/>
    </source>
</evidence>
<dbReference type="GO" id="GO:0035657">
    <property type="term" value="C:eRF1 methyltransferase complex"/>
    <property type="evidence" value="ECO:0007669"/>
    <property type="project" value="TreeGrafter"/>
</dbReference>
<evidence type="ECO:0000256" key="5">
    <source>
        <dbReference type="ARBA" id="ARBA00022691"/>
    </source>
</evidence>
<evidence type="ECO:0000313" key="19">
    <source>
        <dbReference type="WBParaSite" id="GPLIN_000817400"/>
    </source>
</evidence>
<comment type="function">
    <text evidence="9">Methyltransferase that can methylate proteins and, to a lower extent, arsenic. Catalytic subunit of a heterodimer with TRMT112, which monomethylates 'Lys-12' of histone H4 (H4K12me1), a modification present at the promoters of numerous genes encoding cell cycle regulators. Catalytic subunit of a heterodimer with TRMT112, which catalyzes N5-methylation of Glu residue of proteins with a Gly-Gln-Xaa-Xaa-Xaa-Arg motif. Methylates ETF1 on 'Gln-185'; ETF1 needs to be complexed to ERF3 in its GTP-bound form to be efficiently methylated. May also play a role in the modulation of arsenic-induced toxicity by mediating the conversion of monomethylarsonous acid (3+) into the less toxic dimethylarsonic acid. It however only plays a limited role in arsenic metabolism compared with AS3MT.</text>
</comment>
<feature type="region of interest" description="Disordered" evidence="17">
    <location>
        <begin position="233"/>
        <end position="265"/>
    </location>
</feature>
<dbReference type="GO" id="GO:0032259">
    <property type="term" value="P:methylation"/>
    <property type="evidence" value="ECO:0007669"/>
    <property type="project" value="UniProtKB-KW"/>
</dbReference>
<proteinExistence type="inferred from homology"/>
<comment type="subunit">
    <text evidence="10">Heterodimer; heterodimerization with TRMT112 is required for S-adenosyl-L-methionine-binding.</text>
</comment>
<keyword evidence="6" id="KW-0539">Nucleus</keyword>
<evidence type="ECO:0000256" key="11">
    <source>
        <dbReference type="ARBA" id="ARBA00075330"/>
    </source>
</evidence>
<keyword evidence="5" id="KW-0949">S-adenosyl-L-methionine</keyword>
<dbReference type="Gene3D" id="3.40.50.150">
    <property type="entry name" value="Vaccinia Virus protein VP39"/>
    <property type="match status" value="1"/>
</dbReference>
<evidence type="ECO:0000256" key="2">
    <source>
        <dbReference type="ARBA" id="ARBA00006149"/>
    </source>
</evidence>
<evidence type="ECO:0000256" key="12">
    <source>
        <dbReference type="ARBA" id="ARBA00076540"/>
    </source>
</evidence>
<evidence type="ECO:0000256" key="8">
    <source>
        <dbReference type="ARBA" id="ARBA00050903"/>
    </source>
</evidence>
<keyword evidence="3" id="KW-0489">Methyltransferase</keyword>
<reference evidence="19" key="2">
    <citation type="submission" date="2016-06" db="UniProtKB">
        <authorList>
            <consortium name="WormBaseParasite"/>
        </authorList>
    </citation>
    <scope>IDENTIFICATION</scope>
</reference>
<dbReference type="InterPro" id="IPR052190">
    <property type="entry name" value="Euk-Arch_PrmC-MTase"/>
</dbReference>
<evidence type="ECO:0000256" key="15">
    <source>
        <dbReference type="ARBA" id="ARBA00093624"/>
    </source>
</evidence>
<evidence type="ECO:0000256" key="17">
    <source>
        <dbReference type="SAM" id="MobiDB-lite"/>
    </source>
</evidence>
<evidence type="ECO:0000256" key="6">
    <source>
        <dbReference type="ARBA" id="ARBA00023242"/>
    </source>
</evidence>
<evidence type="ECO:0000256" key="9">
    <source>
        <dbReference type="ARBA" id="ARBA00053180"/>
    </source>
</evidence>
<dbReference type="InterPro" id="IPR029063">
    <property type="entry name" value="SAM-dependent_MTases_sf"/>
</dbReference>
<comment type="similarity">
    <text evidence="2">Belongs to the eukaryotic/archaeal PrmC-related family.</text>
</comment>
<evidence type="ECO:0000256" key="10">
    <source>
        <dbReference type="ARBA" id="ARBA00062344"/>
    </source>
</evidence>
<dbReference type="SUPFAM" id="SSF53335">
    <property type="entry name" value="S-adenosyl-L-methionine-dependent methyltransferases"/>
    <property type="match status" value="1"/>
</dbReference>
<dbReference type="PROSITE" id="PS00092">
    <property type="entry name" value="N6_MTASE"/>
    <property type="match status" value="1"/>
</dbReference>
<dbReference type="PANTHER" id="PTHR45875:SF1">
    <property type="entry name" value="METHYLTRANSFERASE N6AMT1"/>
    <property type="match status" value="1"/>
</dbReference>
<name>A0A183C5M9_GLOPA</name>
<dbReference type="Gene3D" id="3.10.20.90">
    <property type="entry name" value="Phosphatidylinositol 3-kinase Catalytic Subunit, Chain A, domain 1"/>
    <property type="match status" value="1"/>
</dbReference>
<evidence type="ECO:0000256" key="1">
    <source>
        <dbReference type="ARBA" id="ARBA00004123"/>
    </source>
</evidence>
<evidence type="ECO:0000256" key="14">
    <source>
        <dbReference type="ARBA" id="ARBA00083337"/>
    </source>
</evidence>
<evidence type="ECO:0000256" key="16">
    <source>
        <dbReference type="ARBA" id="ARBA00093667"/>
    </source>
</evidence>
<comment type="catalytic activity">
    <reaction evidence="7">
        <text>L-lysyl-[histone] + S-adenosyl-L-methionine = N(6)-methyl-L-lysyl-[histone] + S-adenosyl-L-homocysteine + H(+)</text>
        <dbReference type="Rhea" id="RHEA:10024"/>
        <dbReference type="Rhea" id="RHEA-COMP:9845"/>
        <dbReference type="Rhea" id="RHEA-COMP:9846"/>
        <dbReference type="ChEBI" id="CHEBI:15378"/>
        <dbReference type="ChEBI" id="CHEBI:29969"/>
        <dbReference type="ChEBI" id="CHEBI:57856"/>
        <dbReference type="ChEBI" id="CHEBI:59789"/>
        <dbReference type="ChEBI" id="CHEBI:61929"/>
    </reaction>
    <physiologicalReaction direction="left-to-right" evidence="7">
        <dbReference type="Rhea" id="RHEA:10025"/>
    </physiologicalReaction>
</comment>
<protein>
    <recommendedName>
        <fullName evidence="15">Methyltransferase HEMK2</fullName>
    </recommendedName>
    <alternativeName>
        <fullName evidence="14">HemK methyltransferase family member 2</fullName>
    </alternativeName>
    <alternativeName>
        <fullName evidence="12">Lysine N-methyltransferase 9</fullName>
    </alternativeName>
    <alternativeName>
        <fullName evidence="11">Methylarsonite methyltransferase N6AMT1</fullName>
    </alternativeName>
    <alternativeName>
        <fullName evidence="16">Methyltransferase N6AMT1</fullName>
    </alternativeName>
    <alternativeName>
        <fullName evidence="13">Protein N(5)-glutamine methyltransferase</fullName>
    </alternativeName>
</protein>
<keyword evidence="18" id="KW-1185">Reference proteome</keyword>
<evidence type="ECO:0000256" key="3">
    <source>
        <dbReference type="ARBA" id="ARBA00022603"/>
    </source>
</evidence>
<evidence type="ECO:0000256" key="13">
    <source>
        <dbReference type="ARBA" id="ARBA00080992"/>
    </source>
</evidence>
<comment type="subcellular location">
    <subcellularLocation>
        <location evidence="1">Nucleus</location>
    </subcellularLocation>
</comment>
<dbReference type="PANTHER" id="PTHR45875">
    <property type="entry name" value="METHYLTRANSFERASE N6AMT1"/>
    <property type="match status" value="1"/>
</dbReference>
<dbReference type="CDD" id="cd02440">
    <property type="entry name" value="AdoMet_MTases"/>
    <property type="match status" value="1"/>
</dbReference>
<comment type="catalytic activity">
    <reaction evidence="8">
        <text>methylarsonous acid + S-adenosyl-L-methionine = dimethylarsinate + S-adenosyl-L-homocysteine + 2 H(+)</text>
        <dbReference type="Rhea" id="RHEA:11684"/>
        <dbReference type="ChEBI" id="CHEBI:15378"/>
        <dbReference type="ChEBI" id="CHEBI:16223"/>
        <dbReference type="ChEBI" id="CHEBI:17826"/>
        <dbReference type="ChEBI" id="CHEBI:57856"/>
        <dbReference type="ChEBI" id="CHEBI:59789"/>
    </reaction>
</comment>
<evidence type="ECO:0000256" key="7">
    <source>
        <dbReference type="ARBA" id="ARBA00048619"/>
    </source>
</evidence>
<evidence type="ECO:0000256" key="4">
    <source>
        <dbReference type="ARBA" id="ARBA00022679"/>
    </source>
</evidence>